<dbReference type="PRINTS" id="PR00364">
    <property type="entry name" value="DISEASERSIST"/>
</dbReference>
<dbReference type="AlphaFoldDB" id="A9QGX8"/>
<dbReference type="PANTHER" id="PTHR23155:SF1185">
    <property type="entry name" value="DISEASE RESISTANCE RPP8-LIKE PROTEIN 3-RELATED"/>
    <property type="match status" value="1"/>
</dbReference>
<dbReference type="GO" id="GO:0005524">
    <property type="term" value="F:ATP binding"/>
    <property type="evidence" value="ECO:0007669"/>
    <property type="project" value="UniProtKB-KW"/>
</dbReference>
<dbReference type="GO" id="GO:0043531">
    <property type="term" value="F:ADP binding"/>
    <property type="evidence" value="ECO:0007669"/>
    <property type="project" value="InterPro"/>
</dbReference>
<evidence type="ECO:0000256" key="5">
    <source>
        <dbReference type="ARBA" id="ARBA00023054"/>
    </source>
</evidence>
<dbReference type="GO" id="GO:0098542">
    <property type="term" value="P:defense response to other organism"/>
    <property type="evidence" value="ECO:0007669"/>
    <property type="project" value="TreeGrafter"/>
</dbReference>
<dbReference type="FunFam" id="3.40.50.300:FF:001091">
    <property type="entry name" value="Probable disease resistance protein At1g61300"/>
    <property type="match status" value="1"/>
</dbReference>
<feature type="domain" description="NB-ARC" evidence="7">
    <location>
        <begin position="169"/>
        <end position="339"/>
    </location>
</feature>
<dbReference type="Pfam" id="PF18052">
    <property type="entry name" value="Rx_N"/>
    <property type="match status" value="1"/>
</dbReference>
<feature type="domain" description="Disease resistance R13L4/SHOC-2-like LRR" evidence="10">
    <location>
        <begin position="565"/>
        <end position="892"/>
    </location>
</feature>
<keyword evidence="1" id="KW-0677">Repeat</keyword>
<dbReference type="Gene3D" id="1.20.5.4130">
    <property type="match status" value="1"/>
</dbReference>
<evidence type="ECO:0000259" key="10">
    <source>
        <dbReference type="Pfam" id="PF23598"/>
    </source>
</evidence>
<dbReference type="InterPro" id="IPR058922">
    <property type="entry name" value="WHD_DRP"/>
</dbReference>
<dbReference type="SUPFAM" id="SSF52058">
    <property type="entry name" value="L domain-like"/>
    <property type="match status" value="1"/>
</dbReference>
<dbReference type="InterPro" id="IPR042197">
    <property type="entry name" value="Apaf_helical"/>
</dbReference>
<evidence type="ECO:0000256" key="3">
    <source>
        <dbReference type="ARBA" id="ARBA00022821"/>
    </source>
</evidence>
<sequence length="920" mass="105818">MAEGVVLFGVQKLWELLNRESARLNGIDEQVDGLKRQLGRLQSLLKDAEARKHDSERVRNFLKDVKDIVYDAEDKIESFLLNEFKGKEKGIKKHARRLAYFLVDRRKFASDIEGITKKISELIGGMQSFGIQQIIDSSGLLSLQERQRKQRELRQTFANSSESDLVGMEQSVEALVGHLVENDNIQVVSISGMGGIGKTTLARQVFHHDMVQRHFDGFAWVCVSQQFTQKHIWQRIWQELEPHDGDISHIDEHILQGKLFKLLETGKYLVVLDDVWKEEDWDRIKAVFSGRKGWKMLITSRNEGVGLHADPTCFSFRPRLLTPLESWKLCEKIVFHRRDETEVRVDEDLEALGKEMVTYCGGLPLAVNVLGGLLAKKYKVSEWKRVCDNIGPRIVGGSSLDDNNLNSIYRILSLSYEDLPTCLKHCFLYLAHYPEDYKINVKRLFNYWAAEGIVTSFYDGSTIRDSGEDCLKELVRRNMVTIDKKYMFLRNIYCCQMHDMMREVCMSKAKEENFLEIIKVPTSASAIDAQSPSKSRRLSVYGGNALQKLGQTLSKKKLGQINNKKVRSLLFFGVENDFCIQSTTPPGFLSLPLLRVLDLSGVKFEEGKLPPCIGDLIHLRFLSLHRAWVSHLPSSLRNLKLLLYLNLGFNGMVHVPNVLKEMLELRYLQLPMSMHDKTKLELSDLVNLESLMNFSTKYSSVMDLLHMTKLRELRLFITDGYTSETLSSSLRQLRALEVLHLYDSPETRVAYHGGEIVLDCIHLKELELAMHMPRFPEQYQFHPHLSHIYLWCCCIEEDPIPILEKLLRLKSVILAFGAFIGRRMVCSTGGFPQLCFLKLEYLEELEEWIVEEGSMPCLCVLTIRDCKKLKLPDGIRYVTSLKELTIVGMKKKWTEKLVPGGEDYYKVENIPNVQFIKCDE</sequence>
<dbReference type="Gene3D" id="1.10.10.10">
    <property type="entry name" value="Winged helix-like DNA-binding domain superfamily/Winged helix DNA-binding domain"/>
    <property type="match status" value="1"/>
</dbReference>
<dbReference type="PANTHER" id="PTHR23155">
    <property type="entry name" value="DISEASE RESISTANCE PROTEIN RP"/>
    <property type="match status" value="1"/>
</dbReference>
<evidence type="ECO:0000256" key="2">
    <source>
        <dbReference type="ARBA" id="ARBA00022741"/>
    </source>
</evidence>
<keyword evidence="2" id="KW-0547">Nucleotide-binding</keyword>
<dbReference type="InterPro" id="IPR044974">
    <property type="entry name" value="Disease_R_plants"/>
</dbReference>
<dbReference type="FunFam" id="1.10.8.430:FF:000003">
    <property type="entry name" value="Probable disease resistance protein At5g66910"/>
    <property type="match status" value="1"/>
</dbReference>
<keyword evidence="3" id="KW-0611">Plant defense</keyword>
<dbReference type="SUPFAM" id="SSF52540">
    <property type="entry name" value="P-loop containing nucleoside triphosphate hydrolases"/>
    <property type="match status" value="1"/>
</dbReference>
<dbReference type="EMBL" id="EU053683">
    <property type="protein sequence ID" value="ABW24171.1"/>
    <property type="molecule type" value="Genomic_DNA"/>
</dbReference>
<dbReference type="InterPro" id="IPR055414">
    <property type="entry name" value="LRR_R13L4/SHOC2-like"/>
</dbReference>
<dbReference type="Gene3D" id="3.80.10.10">
    <property type="entry name" value="Ribonuclease Inhibitor"/>
    <property type="match status" value="1"/>
</dbReference>
<evidence type="ECO:0000259" key="8">
    <source>
        <dbReference type="Pfam" id="PF18052"/>
    </source>
</evidence>
<evidence type="ECO:0000259" key="7">
    <source>
        <dbReference type="Pfam" id="PF00931"/>
    </source>
</evidence>
<dbReference type="FunFam" id="1.20.5.4130:FF:000002">
    <property type="entry name" value="Disease resistance protein RPP8"/>
    <property type="match status" value="1"/>
</dbReference>
<keyword evidence="4" id="KW-0067">ATP-binding</keyword>
<reference evidence="11" key="1">
    <citation type="journal article" date="2008" name="Mol. Plant Microbe Interact.">
        <title>Characterization of natural and induced variation in the LOV1 gene, a CC-NB-LRR gene conferring victorin sensitivity and disease susceptibility in Arabidopsis.</title>
        <authorList>
            <person name="Sweat T.A."/>
            <person name="Lorang J.M."/>
            <person name="Bakker E.G."/>
            <person name="Wolpert T.J."/>
        </authorList>
    </citation>
    <scope>NUCLEOTIDE SEQUENCE</scope>
</reference>
<dbReference type="InterPro" id="IPR036388">
    <property type="entry name" value="WH-like_DNA-bd_sf"/>
</dbReference>
<dbReference type="Pfam" id="PF23598">
    <property type="entry name" value="LRR_14"/>
    <property type="match status" value="1"/>
</dbReference>
<feature type="coiled-coil region" evidence="6">
    <location>
        <begin position="17"/>
        <end position="51"/>
    </location>
</feature>
<dbReference type="Pfam" id="PF00931">
    <property type="entry name" value="NB-ARC"/>
    <property type="match status" value="1"/>
</dbReference>
<feature type="domain" description="Disease resistance N-terminal" evidence="8">
    <location>
        <begin position="6"/>
        <end position="93"/>
    </location>
</feature>
<evidence type="ECO:0000256" key="4">
    <source>
        <dbReference type="ARBA" id="ARBA00022840"/>
    </source>
</evidence>
<feature type="domain" description="Disease resistance protein winged helix" evidence="9">
    <location>
        <begin position="433"/>
        <end position="504"/>
    </location>
</feature>
<dbReference type="InterPro" id="IPR027417">
    <property type="entry name" value="P-loop_NTPase"/>
</dbReference>
<organism evidence="11">
    <name type="scientific">Arabidopsis korshinskyi</name>
    <name type="common">Rock-cress</name>
    <name type="synonym">Olimarabidopsis cabulica</name>
    <dbReference type="NCBI Taxonomy" id="78176"/>
    <lineage>
        <taxon>Eukaryota</taxon>
        <taxon>Viridiplantae</taxon>
        <taxon>Streptophyta</taxon>
        <taxon>Embryophyta</taxon>
        <taxon>Tracheophyta</taxon>
        <taxon>Spermatophyta</taxon>
        <taxon>Magnoliopsida</taxon>
        <taxon>eudicotyledons</taxon>
        <taxon>Gunneridae</taxon>
        <taxon>Pentapetalae</taxon>
        <taxon>rosids</taxon>
        <taxon>malvids</taxon>
        <taxon>Brassicales</taxon>
        <taxon>Brassicaceae</taxon>
        <taxon>Alyssopsideae</taxon>
        <taxon>Olimarabidopsis</taxon>
    </lineage>
</organism>
<dbReference type="InterPro" id="IPR041118">
    <property type="entry name" value="Rx_N"/>
</dbReference>
<dbReference type="Gene3D" id="1.10.8.430">
    <property type="entry name" value="Helical domain of apoptotic protease-activating factors"/>
    <property type="match status" value="1"/>
</dbReference>
<dbReference type="Gene3D" id="3.40.50.300">
    <property type="entry name" value="P-loop containing nucleotide triphosphate hydrolases"/>
    <property type="match status" value="1"/>
</dbReference>
<dbReference type="InterPro" id="IPR002182">
    <property type="entry name" value="NB-ARC"/>
</dbReference>
<dbReference type="InterPro" id="IPR032675">
    <property type="entry name" value="LRR_dom_sf"/>
</dbReference>
<dbReference type="Pfam" id="PF23559">
    <property type="entry name" value="WHD_DRP"/>
    <property type="match status" value="1"/>
</dbReference>
<evidence type="ECO:0000259" key="9">
    <source>
        <dbReference type="Pfam" id="PF23559"/>
    </source>
</evidence>
<evidence type="ECO:0000313" key="11">
    <source>
        <dbReference type="EMBL" id="ABW24171.1"/>
    </source>
</evidence>
<protein>
    <submittedName>
        <fullName evidence="11">LOV1-like protein</fullName>
    </submittedName>
</protein>
<name>A9QGX8_ARAKO</name>
<dbReference type="InterPro" id="IPR038005">
    <property type="entry name" value="RX-like_CC"/>
</dbReference>
<evidence type="ECO:0000256" key="6">
    <source>
        <dbReference type="SAM" id="Coils"/>
    </source>
</evidence>
<dbReference type="CDD" id="cd14798">
    <property type="entry name" value="RX-CC_like"/>
    <property type="match status" value="1"/>
</dbReference>
<evidence type="ECO:0000256" key="1">
    <source>
        <dbReference type="ARBA" id="ARBA00022737"/>
    </source>
</evidence>
<accession>A9QGX8</accession>
<proteinExistence type="predicted"/>
<dbReference type="FunFam" id="1.10.10.10:FF:000322">
    <property type="entry name" value="Probable disease resistance protein At1g63360"/>
    <property type="match status" value="1"/>
</dbReference>
<keyword evidence="5 6" id="KW-0175">Coiled coil</keyword>